<dbReference type="RefSeq" id="WP_019513942.1">
    <property type="nucleotide sequence ID" value="NC_023036.2"/>
</dbReference>
<feature type="region of interest" description="Disordered" evidence="1">
    <location>
        <begin position="1"/>
        <end position="63"/>
    </location>
</feature>
<dbReference type="AlphaFoldDB" id="V5XJM0"/>
<evidence type="ECO:0000313" key="2">
    <source>
        <dbReference type="EMBL" id="AHC27849.1"/>
    </source>
</evidence>
<protein>
    <submittedName>
        <fullName evidence="2">Uncharacterized protein</fullName>
    </submittedName>
</protein>
<proteinExistence type="predicted"/>
<feature type="compositionally biased region" description="Basic and acidic residues" evidence="1">
    <location>
        <begin position="1"/>
        <end position="15"/>
    </location>
</feature>
<keyword evidence="3" id="KW-1185">Reference proteome</keyword>
<dbReference type="GeneID" id="43449078"/>
<accession>V5XJM0</accession>
<dbReference type="HOGENOM" id="CLU_2881068_0_0_11"/>
<reference evidence="2 3" key="1">
    <citation type="journal article" date="2014" name="Genome Announc.">
        <title>Complete Genome Sequence of Sterol-Transforming Mycobacterium neoaurum Strain VKM Ac-1815D.</title>
        <authorList>
            <person name="Shtratnikova V.Y."/>
            <person name="Bragin E.Y."/>
            <person name="Dovbnya D.V."/>
            <person name="Pekov Y.A."/>
            <person name="Schelkunov M.I."/>
            <person name="Strizhov N."/>
            <person name="Ivashina T.V."/>
            <person name="Ashapkin V.V."/>
            <person name="Donova M.V."/>
        </authorList>
    </citation>
    <scope>NUCLEOTIDE SEQUENCE [LARGE SCALE GENOMIC DNA]</scope>
    <source>
        <strain evidence="2 3">VKM Ac-1815D</strain>
    </source>
</reference>
<gene>
    <name evidence="2" type="ORF">D174_06125</name>
</gene>
<evidence type="ECO:0000313" key="3">
    <source>
        <dbReference type="Proteomes" id="UP000018763"/>
    </source>
</evidence>
<sequence length="63" mass="6584">MTHISEPRAIGDHADTGPLSAHTSPRTATARALDTDAAGVDRSRSDSSAAESRWDSEGGHLAR</sequence>
<organism evidence="2 3">
    <name type="scientific">Mycolicibacterium neoaurum VKM Ac-1815D</name>
    <dbReference type="NCBI Taxonomy" id="700508"/>
    <lineage>
        <taxon>Bacteria</taxon>
        <taxon>Bacillati</taxon>
        <taxon>Actinomycetota</taxon>
        <taxon>Actinomycetes</taxon>
        <taxon>Mycobacteriales</taxon>
        <taxon>Mycobacteriaceae</taxon>
        <taxon>Mycolicibacterium</taxon>
    </lineage>
</organism>
<feature type="compositionally biased region" description="Basic and acidic residues" evidence="1">
    <location>
        <begin position="52"/>
        <end position="63"/>
    </location>
</feature>
<name>V5XJM0_MYCNE</name>
<dbReference type="Proteomes" id="UP000018763">
    <property type="component" value="Chromosome"/>
</dbReference>
<evidence type="ECO:0000256" key="1">
    <source>
        <dbReference type="SAM" id="MobiDB-lite"/>
    </source>
</evidence>
<dbReference type="KEGG" id="mne:D174_06125"/>
<feature type="compositionally biased region" description="Low complexity" evidence="1">
    <location>
        <begin position="26"/>
        <end position="38"/>
    </location>
</feature>
<dbReference type="EMBL" id="CP006936">
    <property type="protein sequence ID" value="AHC27849.1"/>
    <property type="molecule type" value="Genomic_DNA"/>
</dbReference>